<reference evidence="1 2" key="1">
    <citation type="submission" date="2024-02" db="EMBL/GenBank/DDBJ databases">
        <authorList>
            <person name="Chen Y."/>
            <person name="Shah S."/>
            <person name="Dougan E. K."/>
            <person name="Thang M."/>
            <person name="Chan C."/>
        </authorList>
    </citation>
    <scope>NUCLEOTIDE SEQUENCE [LARGE SCALE GENOMIC DNA]</scope>
</reference>
<protein>
    <submittedName>
        <fullName evidence="1">Uncharacterized protein</fullName>
    </submittedName>
</protein>
<gene>
    <name evidence="1" type="ORF">SCF082_LOCUS32534</name>
</gene>
<dbReference type="Proteomes" id="UP001642464">
    <property type="component" value="Unassembled WGS sequence"/>
</dbReference>
<feature type="non-terminal residue" evidence="1">
    <location>
        <position position="1"/>
    </location>
</feature>
<organism evidence="1 2">
    <name type="scientific">Durusdinium trenchii</name>
    <dbReference type="NCBI Taxonomy" id="1381693"/>
    <lineage>
        <taxon>Eukaryota</taxon>
        <taxon>Sar</taxon>
        <taxon>Alveolata</taxon>
        <taxon>Dinophyceae</taxon>
        <taxon>Suessiales</taxon>
        <taxon>Symbiodiniaceae</taxon>
        <taxon>Durusdinium</taxon>
    </lineage>
</organism>
<accession>A0ABP0NJ68</accession>
<proteinExistence type="predicted"/>
<dbReference type="EMBL" id="CAXAMM010028232">
    <property type="protein sequence ID" value="CAK9062450.1"/>
    <property type="molecule type" value="Genomic_DNA"/>
</dbReference>
<sequence length="85" mass="9361">VRVIERGDDRLVGQPLEIKHREWHRAGPRQRRFHSRLDLVVVAVPARIVALAEEPAILLIAERVDVQAVGRGEVEALAQDNGGGG</sequence>
<comment type="caution">
    <text evidence="1">The sequence shown here is derived from an EMBL/GenBank/DDBJ whole genome shotgun (WGS) entry which is preliminary data.</text>
</comment>
<keyword evidence="2" id="KW-1185">Reference proteome</keyword>
<name>A0ABP0NJ68_9DINO</name>
<evidence type="ECO:0000313" key="2">
    <source>
        <dbReference type="Proteomes" id="UP001642464"/>
    </source>
</evidence>
<evidence type="ECO:0000313" key="1">
    <source>
        <dbReference type="EMBL" id="CAK9062450.1"/>
    </source>
</evidence>